<proteinExistence type="predicted"/>
<gene>
    <name evidence="2" type="ORF">MM415B03783_0003</name>
</gene>
<reference evidence="2" key="1">
    <citation type="submission" date="2020-03" db="EMBL/GenBank/DDBJ databases">
        <title>The deep terrestrial virosphere.</title>
        <authorList>
            <person name="Holmfeldt K."/>
            <person name="Nilsson E."/>
            <person name="Simone D."/>
            <person name="Lopez-Fernandez M."/>
            <person name="Wu X."/>
            <person name="de Brujin I."/>
            <person name="Lundin D."/>
            <person name="Andersson A."/>
            <person name="Bertilsson S."/>
            <person name="Dopson M."/>
        </authorList>
    </citation>
    <scope>NUCLEOTIDE SEQUENCE</scope>
    <source>
        <strain evidence="2">MM415B03783</strain>
    </source>
</reference>
<sequence length="126" mass="15050">MSNELIWNQSLPANYKKHCPFLDTPTNRKSWAYEIYTVIERFEGTTLPWDERSIKMDDAYDYCDAYNLKEVRNEIRKLHTIFFTEQRSINVDMDYVKHFFHDEIEKPSDNSFSEPSDIYGDGTDES</sequence>
<evidence type="ECO:0000256" key="1">
    <source>
        <dbReference type="SAM" id="MobiDB-lite"/>
    </source>
</evidence>
<name>A0A6M3LIQ0_9ZZZZ</name>
<feature type="region of interest" description="Disordered" evidence="1">
    <location>
        <begin position="105"/>
        <end position="126"/>
    </location>
</feature>
<organism evidence="2">
    <name type="scientific">viral metagenome</name>
    <dbReference type="NCBI Taxonomy" id="1070528"/>
    <lineage>
        <taxon>unclassified sequences</taxon>
        <taxon>metagenomes</taxon>
        <taxon>organismal metagenomes</taxon>
    </lineage>
</organism>
<evidence type="ECO:0000313" key="2">
    <source>
        <dbReference type="EMBL" id="QJA94680.1"/>
    </source>
</evidence>
<accession>A0A6M3LIQ0</accession>
<protein>
    <submittedName>
        <fullName evidence="2">Uncharacterized protein</fullName>
    </submittedName>
</protein>
<dbReference type="EMBL" id="MT143252">
    <property type="protein sequence ID" value="QJA94680.1"/>
    <property type="molecule type" value="Genomic_DNA"/>
</dbReference>
<dbReference type="AlphaFoldDB" id="A0A6M3LIQ0"/>